<name>A0ABW2UET5_9BACT</name>
<keyword evidence="3" id="KW-1185">Reference proteome</keyword>
<gene>
    <name evidence="2" type="ORF">ACFQT0_30980</name>
</gene>
<organism evidence="2 3">
    <name type="scientific">Hymenobacter humi</name>
    <dbReference type="NCBI Taxonomy" id="1411620"/>
    <lineage>
        <taxon>Bacteria</taxon>
        <taxon>Pseudomonadati</taxon>
        <taxon>Bacteroidota</taxon>
        <taxon>Cytophagia</taxon>
        <taxon>Cytophagales</taxon>
        <taxon>Hymenobacteraceae</taxon>
        <taxon>Hymenobacter</taxon>
    </lineage>
</organism>
<dbReference type="EMBL" id="JBHTEK010000007">
    <property type="protein sequence ID" value="MFC7671337.1"/>
    <property type="molecule type" value="Genomic_DNA"/>
</dbReference>
<accession>A0ABW2UET5</accession>
<evidence type="ECO:0000313" key="2">
    <source>
        <dbReference type="EMBL" id="MFC7671337.1"/>
    </source>
</evidence>
<dbReference type="Proteomes" id="UP001596513">
    <property type="component" value="Unassembled WGS sequence"/>
</dbReference>
<dbReference type="InterPro" id="IPR029063">
    <property type="entry name" value="SAM-dependent_MTases_sf"/>
</dbReference>
<dbReference type="EC" id="2.1.1.222" evidence="2"/>
<proteinExistence type="predicted"/>
<dbReference type="CDD" id="cd02440">
    <property type="entry name" value="AdoMet_MTases"/>
    <property type="match status" value="1"/>
</dbReference>
<dbReference type="GO" id="GO:0061542">
    <property type="term" value="F:3-demethylubiquinol 3-O-methyltransferase activity"/>
    <property type="evidence" value="ECO:0007669"/>
    <property type="project" value="UniProtKB-EC"/>
</dbReference>
<dbReference type="GO" id="GO:0102208">
    <property type="term" value="F:2-polyprenyl-6-hydroxyphenol methylase activity"/>
    <property type="evidence" value="ECO:0007669"/>
    <property type="project" value="UniProtKB-EC"/>
</dbReference>
<dbReference type="GO" id="GO:0032259">
    <property type="term" value="P:methylation"/>
    <property type="evidence" value="ECO:0007669"/>
    <property type="project" value="UniProtKB-KW"/>
</dbReference>
<feature type="domain" description="Methyltransferase type 11" evidence="1">
    <location>
        <begin position="112"/>
        <end position="162"/>
    </location>
</feature>
<dbReference type="RefSeq" id="WP_380207398.1">
    <property type="nucleotide sequence ID" value="NZ_JBHTEK010000007.1"/>
</dbReference>
<evidence type="ECO:0000259" key="1">
    <source>
        <dbReference type="Pfam" id="PF08241"/>
    </source>
</evidence>
<sequence>MKNMAKAVLKTLLPAAARRWIRKTGLLGQRPLGIGQITAGDFNRLTPFSSGFGYDRGGPIDRYYIEGFLQREAASIRGRVLEIGDNAYTLQYGAGKVSKSDVLHIDGSNEAATFIGDLSAAPHLPSEAFDCVILTQTLHLIYDFKAALRTCYRILKPGGTFLMTVPGITPIDKGEWKETWYWSFTDKALHRLLGEVFPGASLEIHSFGNVFVASAFLYGIGLPEISQEKLSYDDPQFQVINSVKAVKRAPLA</sequence>
<keyword evidence="2" id="KW-0808">Transferase</keyword>
<dbReference type="InterPro" id="IPR013216">
    <property type="entry name" value="Methyltransf_11"/>
</dbReference>
<dbReference type="EC" id="2.1.1.64" evidence="2"/>
<dbReference type="SUPFAM" id="SSF53335">
    <property type="entry name" value="S-adenosyl-L-methionine-dependent methyltransferases"/>
    <property type="match status" value="1"/>
</dbReference>
<protein>
    <submittedName>
        <fullName evidence="2">Class I SAM-dependent methyltransferase</fullName>
        <ecNumber evidence="2">2.1.1.222</ecNumber>
        <ecNumber evidence="2">2.1.1.64</ecNumber>
    </submittedName>
</protein>
<comment type="caution">
    <text evidence="2">The sequence shown here is derived from an EMBL/GenBank/DDBJ whole genome shotgun (WGS) entry which is preliminary data.</text>
</comment>
<keyword evidence="2" id="KW-0489">Methyltransferase</keyword>
<dbReference type="Gene3D" id="3.40.50.150">
    <property type="entry name" value="Vaccinia Virus protein VP39"/>
    <property type="match status" value="1"/>
</dbReference>
<dbReference type="Pfam" id="PF08241">
    <property type="entry name" value="Methyltransf_11"/>
    <property type="match status" value="1"/>
</dbReference>
<evidence type="ECO:0000313" key="3">
    <source>
        <dbReference type="Proteomes" id="UP001596513"/>
    </source>
</evidence>
<reference evidence="3" key="1">
    <citation type="journal article" date="2019" name="Int. J. Syst. Evol. Microbiol.">
        <title>The Global Catalogue of Microorganisms (GCM) 10K type strain sequencing project: providing services to taxonomists for standard genome sequencing and annotation.</title>
        <authorList>
            <consortium name="The Broad Institute Genomics Platform"/>
            <consortium name="The Broad Institute Genome Sequencing Center for Infectious Disease"/>
            <person name="Wu L."/>
            <person name="Ma J."/>
        </authorList>
    </citation>
    <scope>NUCLEOTIDE SEQUENCE [LARGE SCALE GENOMIC DNA]</scope>
    <source>
        <strain evidence="3">JCM 19635</strain>
    </source>
</reference>